<dbReference type="Gene3D" id="3.40.50.300">
    <property type="entry name" value="P-loop containing nucleotide triphosphate hydrolases"/>
    <property type="match status" value="1"/>
</dbReference>
<dbReference type="CDD" id="cd00267">
    <property type="entry name" value="ABC_ATPase"/>
    <property type="match status" value="1"/>
</dbReference>
<accession>A0ABX4EE85</accession>
<feature type="domain" description="AAA+ ATPase" evidence="1">
    <location>
        <begin position="24"/>
        <end position="237"/>
    </location>
</feature>
<dbReference type="EMBL" id="NPJF01000067">
    <property type="protein sequence ID" value="OYP53189.1"/>
    <property type="molecule type" value="Genomic_DNA"/>
</dbReference>
<sequence>MSYSKIKEISTCLWGKYNVRFEANEDVNIIVGINGSGKTTLLNEIYKLALENLNDKKQIVFVPSIDNITMRDKRKGVNALTQDLEFYMFDMKTGPSMMYHRMAMIDASAKKQAKMKARIDGFISTVNGLFKDTGKHIEIEGNKFNILSREQIIPIDALSSGEKQILLILLRVFLMDGKEAYVLLDEPENSLDISWQYELINTLVKLNPNAQYFITTHSPSIFGDGWGDKIIYMEDITTPVK</sequence>
<evidence type="ECO:0000259" key="1">
    <source>
        <dbReference type="SMART" id="SM00382"/>
    </source>
</evidence>
<comment type="caution">
    <text evidence="2">The sequence shown here is derived from an EMBL/GenBank/DDBJ whole genome shotgun (WGS) entry which is preliminary data.</text>
</comment>
<gene>
    <name evidence="2" type="ORF">CIK91_13395</name>
</gene>
<dbReference type="InterPro" id="IPR003959">
    <property type="entry name" value="ATPase_AAA_core"/>
</dbReference>
<protein>
    <recommendedName>
        <fullName evidence="1">AAA+ ATPase domain-containing protein</fullName>
    </recommendedName>
</protein>
<proteinExistence type="predicted"/>
<dbReference type="InterPro" id="IPR003593">
    <property type="entry name" value="AAA+_ATPase"/>
</dbReference>
<organism evidence="2 3">
    <name type="scientific">Segatella bryantii</name>
    <name type="common">Prevotella bryantii</name>
    <dbReference type="NCBI Taxonomy" id="77095"/>
    <lineage>
        <taxon>Bacteria</taxon>
        <taxon>Pseudomonadati</taxon>
        <taxon>Bacteroidota</taxon>
        <taxon>Bacteroidia</taxon>
        <taxon>Bacteroidales</taxon>
        <taxon>Prevotellaceae</taxon>
        <taxon>Segatella</taxon>
    </lineage>
</organism>
<name>A0ABX4EE85_SEGBR</name>
<reference evidence="2 3" key="1">
    <citation type="submission" date="2017-08" db="EMBL/GenBank/DDBJ databases">
        <title>Comparative genomics of non-oral Prevotella species.</title>
        <authorList>
            <person name="Accetto T."/>
            <person name="Nograsek B."/>
            <person name="Avgustin G."/>
        </authorList>
    </citation>
    <scope>NUCLEOTIDE SEQUENCE [LARGE SCALE GENOMIC DNA]</scope>
    <source>
        <strain evidence="2 3">TC1-1</strain>
    </source>
</reference>
<evidence type="ECO:0000313" key="2">
    <source>
        <dbReference type="EMBL" id="OYP53189.1"/>
    </source>
</evidence>
<dbReference type="Pfam" id="PF13304">
    <property type="entry name" value="AAA_21"/>
    <property type="match status" value="1"/>
</dbReference>
<dbReference type="InterPro" id="IPR027417">
    <property type="entry name" value="P-loop_NTPase"/>
</dbReference>
<dbReference type="SMART" id="SM00382">
    <property type="entry name" value="AAA"/>
    <property type="match status" value="1"/>
</dbReference>
<dbReference type="RefSeq" id="WP_094449097.1">
    <property type="nucleotide sequence ID" value="NZ_CP091801.1"/>
</dbReference>
<keyword evidence="3" id="KW-1185">Reference proteome</keyword>
<dbReference type="InterPro" id="IPR051396">
    <property type="entry name" value="Bact_Antivir_Def_Nuclease"/>
</dbReference>
<dbReference type="Proteomes" id="UP000216189">
    <property type="component" value="Unassembled WGS sequence"/>
</dbReference>
<dbReference type="SUPFAM" id="SSF52540">
    <property type="entry name" value="P-loop containing nucleoside triphosphate hydrolases"/>
    <property type="match status" value="1"/>
</dbReference>
<dbReference type="PANTHER" id="PTHR43581:SF2">
    <property type="entry name" value="EXCINUCLEASE ATPASE SUBUNIT"/>
    <property type="match status" value="1"/>
</dbReference>
<evidence type="ECO:0000313" key="3">
    <source>
        <dbReference type="Proteomes" id="UP000216189"/>
    </source>
</evidence>
<dbReference type="PANTHER" id="PTHR43581">
    <property type="entry name" value="ATP/GTP PHOSPHATASE"/>
    <property type="match status" value="1"/>
</dbReference>